<keyword evidence="2" id="KW-1185">Reference proteome</keyword>
<dbReference type="RefSeq" id="XP_041547026.1">
    <property type="nucleotide sequence ID" value="XM_041682691.1"/>
</dbReference>
<evidence type="ECO:0000313" key="1">
    <source>
        <dbReference type="EMBL" id="BCS03264.1"/>
    </source>
</evidence>
<reference evidence="1" key="2">
    <citation type="submission" date="2021-02" db="EMBL/GenBank/DDBJ databases">
        <title>Aspergillus luchuensis mut. kawachii IFO 4304 genome sequence.</title>
        <authorList>
            <person name="Mori K."/>
            <person name="Kadooka C."/>
            <person name="Goto M."/>
            <person name="Futagami T."/>
        </authorList>
    </citation>
    <scope>NUCLEOTIDE SEQUENCE</scope>
    <source>
        <strain evidence="1">IFO 4308</strain>
    </source>
</reference>
<sequence length="101" mass="10981">MVKSLIAFILYICAWLSAAPRCSAREIFEASEIDRSIVKPLEGKQVLDQAVRRNGRVVIGQWGSGELAVPKGANLTSKYLVEVITVAWSAAMVAIDDDCCP</sequence>
<dbReference type="GeneID" id="64964585"/>
<protein>
    <submittedName>
        <fullName evidence="1">Uncharacterized protein</fullName>
    </submittedName>
</protein>
<proteinExistence type="predicted"/>
<evidence type="ECO:0000313" key="2">
    <source>
        <dbReference type="Proteomes" id="UP000661280"/>
    </source>
</evidence>
<dbReference type="EMBL" id="AP024431">
    <property type="protein sequence ID" value="BCS03264.1"/>
    <property type="molecule type" value="Genomic_DNA"/>
</dbReference>
<name>A0A7R8A200_ASPKA</name>
<dbReference type="Proteomes" id="UP000661280">
    <property type="component" value="Chromosome 7"/>
</dbReference>
<organism evidence="1 2">
    <name type="scientific">Aspergillus kawachii</name>
    <name type="common">White koji mold</name>
    <name type="synonym">Aspergillus awamori var. kawachi</name>
    <dbReference type="NCBI Taxonomy" id="1069201"/>
    <lineage>
        <taxon>Eukaryota</taxon>
        <taxon>Fungi</taxon>
        <taxon>Dikarya</taxon>
        <taxon>Ascomycota</taxon>
        <taxon>Pezizomycotina</taxon>
        <taxon>Eurotiomycetes</taxon>
        <taxon>Eurotiomycetidae</taxon>
        <taxon>Eurotiales</taxon>
        <taxon>Aspergillaceae</taxon>
        <taxon>Aspergillus</taxon>
        <taxon>Aspergillus subgen. Circumdati</taxon>
    </lineage>
</organism>
<gene>
    <name evidence="1" type="ORF">AKAW2_70142A</name>
</gene>
<accession>A0A7R8A200</accession>
<dbReference type="KEGG" id="aluc:AKAW2_70142A"/>
<reference evidence="1" key="1">
    <citation type="submission" date="2021-01" db="EMBL/GenBank/DDBJ databases">
        <authorList>
            <consortium name="Aspergillus luchuensis mut. kawachii IFO 4304 genome sequencing consortium"/>
            <person name="Kazuki M."/>
            <person name="Futagami T."/>
        </authorList>
    </citation>
    <scope>NUCLEOTIDE SEQUENCE</scope>
    <source>
        <strain evidence="1">IFO 4308</strain>
    </source>
</reference>
<dbReference type="AlphaFoldDB" id="A0A7R8A200"/>